<evidence type="ECO:0000313" key="2">
    <source>
        <dbReference type="Proteomes" id="UP001172680"/>
    </source>
</evidence>
<dbReference type="Proteomes" id="UP001172680">
    <property type="component" value="Unassembled WGS sequence"/>
</dbReference>
<protein>
    <submittedName>
        <fullName evidence="1">Uncharacterized protein</fullName>
    </submittedName>
</protein>
<organism evidence="1 2">
    <name type="scientific">Coniosporium tulheliwenetii</name>
    <dbReference type="NCBI Taxonomy" id="3383036"/>
    <lineage>
        <taxon>Eukaryota</taxon>
        <taxon>Fungi</taxon>
        <taxon>Dikarya</taxon>
        <taxon>Ascomycota</taxon>
        <taxon>Pezizomycotina</taxon>
        <taxon>Dothideomycetes</taxon>
        <taxon>Dothideomycetes incertae sedis</taxon>
        <taxon>Coniosporium</taxon>
    </lineage>
</organism>
<sequence>MTSSTKIPVYSLSDLKNTTDDALPVYLTTLPNGPFKQSHRLADVRLALGYTAVAIAGVLFYFDWTLGWDKTKAYTGPAVLAYFLLNGMFTYWIWAVEKGTVFAGSRGKNQITIASKTKDHIPIYHLTVTVDGRQLEIKAPFTRWFSADGYFVAKPFQQWLASEISVIGEADPNNVVEEIGRGNVVDGVRPEKVQDVLDQIRKGAATGSSPGSGKARRRG</sequence>
<reference evidence="1" key="1">
    <citation type="submission" date="2022-10" db="EMBL/GenBank/DDBJ databases">
        <title>Culturing micro-colonial fungi from biological soil crusts in the Mojave desert and describing Neophaeococcomyces mojavensis, and introducing the new genera and species Taxawa tesnikishii.</title>
        <authorList>
            <person name="Kurbessoian T."/>
            <person name="Stajich J.E."/>
        </authorList>
    </citation>
    <scope>NUCLEOTIDE SEQUENCE</scope>
    <source>
        <strain evidence="1">JES_115</strain>
    </source>
</reference>
<comment type="caution">
    <text evidence="1">The sequence shown here is derived from an EMBL/GenBank/DDBJ whole genome shotgun (WGS) entry which is preliminary data.</text>
</comment>
<proteinExistence type="predicted"/>
<name>A0ACC2ZLT3_9PEZI</name>
<keyword evidence="2" id="KW-1185">Reference proteome</keyword>
<evidence type="ECO:0000313" key="1">
    <source>
        <dbReference type="EMBL" id="KAJ9648331.1"/>
    </source>
</evidence>
<accession>A0ACC2ZLT3</accession>
<dbReference type="EMBL" id="JAPDRP010000003">
    <property type="protein sequence ID" value="KAJ9648331.1"/>
    <property type="molecule type" value="Genomic_DNA"/>
</dbReference>
<gene>
    <name evidence="1" type="ORF">H2199_001185</name>
</gene>